<evidence type="ECO:0000256" key="2">
    <source>
        <dbReference type="ARBA" id="ARBA00022630"/>
    </source>
</evidence>
<keyword evidence="4" id="KW-0560">Oxidoreductase</keyword>
<dbReference type="GO" id="GO:0071949">
    <property type="term" value="F:FAD binding"/>
    <property type="evidence" value="ECO:0007669"/>
    <property type="project" value="InterPro"/>
</dbReference>
<reference evidence="6" key="1">
    <citation type="submission" date="2021-08" db="EMBL/GenBank/DDBJ databases">
        <title>Chromosome-Level Trichoderma cornu-damae using Hi-C Data.</title>
        <authorList>
            <person name="Kim C.S."/>
        </authorList>
    </citation>
    <scope>NUCLEOTIDE SEQUENCE</scope>
    <source>
        <strain evidence="6">KA19-0412C</strain>
    </source>
</reference>
<feature type="domain" description="FAD-binding PCMH-type" evidence="5">
    <location>
        <begin position="34"/>
        <end position="205"/>
    </location>
</feature>
<dbReference type="AlphaFoldDB" id="A0A9P8QI02"/>
<dbReference type="OrthoDB" id="2151789at2759"/>
<dbReference type="InterPro" id="IPR006094">
    <property type="entry name" value="Oxid_FAD_bind_N"/>
</dbReference>
<dbReference type="InterPro" id="IPR016169">
    <property type="entry name" value="FAD-bd_PCMH_sub2"/>
</dbReference>
<evidence type="ECO:0000313" key="6">
    <source>
        <dbReference type="EMBL" id="KAH6605695.1"/>
    </source>
</evidence>
<dbReference type="SUPFAM" id="SSF56176">
    <property type="entry name" value="FAD-binding/transporter-associated domain-like"/>
    <property type="match status" value="1"/>
</dbReference>
<dbReference type="InterPro" id="IPR036318">
    <property type="entry name" value="FAD-bd_PCMH-like_sf"/>
</dbReference>
<dbReference type="Proteomes" id="UP000827724">
    <property type="component" value="Unassembled WGS sequence"/>
</dbReference>
<dbReference type="EMBL" id="JAIWOZ010000004">
    <property type="protein sequence ID" value="KAH6605695.1"/>
    <property type="molecule type" value="Genomic_DNA"/>
</dbReference>
<dbReference type="PANTHER" id="PTHR42973:SF22">
    <property type="entry name" value="FAD-BINDING PCMH-TYPE DOMAIN-CONTAINING PROTEIN-RELATED"/>
    <property type="match status" value="1"/>
</dbReference>
<dbReference type="PROSITE" id="PS51387">
    <property type="entry name" value="FAD_PCMH"/>
    <property type="match status" value="1"/>
</dbReference>
<dbReference type="PANTHER" id="PTHR42973">
    <property type="entry name" value="BINDING OXIDOREDUCTASE, PUTATIVE (AFU_ORTHOLOGUE AFUA_1G17690)-RELATED"/>
    <property type="match status" value="1"/>
</dbReference>
<name>A0A9P8QI02_9HYPO</name>
<gene>
    <name evidence="6" type="ORF">Trco_004848</name>
</gene>
<dbReference type="InterPro" id="IPR050416">
    <property type="entry name" value="FAD-linked_Oxidoreductase"/>
</dbReference>
<keyword evidence="7" id="KW-1185">Reference proteome</keyword>
<evidence type="ECO:0000256" key="4">
    <source>
        <dbReference type="ARBA" id="ARBA00023002"/>
    </source>
</evidence>
<evidence type="ECO:0000256" key="1">
    <source>
        <dbReference type="ARBA" id="ARBA00005466"/>
    </source>
</evidence>
<comment type="similarity">
    <text evidence="1">Belongs to the oxygen-dependent FAD-linked oxidoreductase family.</text>
</comment>
<keyword evidence="2" id="KW-0285">Flavoprotein</keyword>
<dbReference type="Gene3D" id="3.30.465.10">
    <property type="match status" value="1"/>
</dbReference>
<evidence type="ECO:0000313" key="7">
    <source>
        <dbReference type="Proteomes" id="UP000827724"/>
    </source>
</evidence>
<organism evidence="6 7">
    <name type="scientific">Trichoderma cornu-damae</name>
    <dbReference type="NCBI Taxonomy" id="654480"/>
    <lineage>
        <taxon>Eukaryota</taxon>
        <taxon>Fungi</taxon>
        <taxon>Dikarya</taxon>
        <taxon>Ascomycota</taxon>
        <taxon>Pezizomycotina</taxon>
        <taxon>Sordariomycetes</taxon>
        <taxon>Hypocreomycetidae</taxon>
        <taxon>Hypocreales</taxon>
        <taxon>Hypocreaceae</taxon>
        <taxon>Trichoderma</taxon>
    </lineage>
</organism>
<dbReference type="GO" id="GO:0016491">
    <property type="term" value="F:oxidoreductase activity"/>
    <property type="evidence" value="ECO:0007669"/>
    <property type="project" value="UniProtKB-KW"/>
</dbReference>
<evidence type="ECO:0000256" key="3">
    <source>
        <dbReference type="ARBA" id="ARBA00022827"/>
    </source>
</evidence>
<proteinExistence type="inferred from homology"/>
<evidence type="ECO:0000259" key="5">
    <source>
        <dbReference type="PROSITE" id="PS51387"/>
    </source>
</evidence>
<keyword evidence="3" id="KW-0274">FAD</keyword>
<sequence>MCAALTAALKSKVASSCSATYNQSLSSYWAAQEGSISPSCILLATSAQDVSRALEVLVPLSCKFAVRSGGHGAIPGIANIQGGVTIDLSGLDGLALSKDKSTVDLGPGQIWGSVYTQLQASGVTVSGGRDGPVGVGGSVLGGGFGYWAPKTGFACDITVAYEVVLANGTIVTATATKNTNLYKALKGGSSNFGIVTRFTIKTFPIGRIWGGDAYYLTSSLDAHAQALHDFTANPDYDTDAGYFLSYAYTPASGPLLASRMAYAKPVVNPPAFQPITSIPGQIQNTTQITDLGTFANQSYKSSPVGYQQDTWAVTFDNDAQWFQTLWAIYEESIPTLSGVANVTWSVTLEPITPSLIAQTKANGGNVLGLDSIPSEGLILCLLSATWLSPGDTKQMNSASDRLLGNVIQQAKKSGVYNAYVDMNHAGSIQDPISSYGAANAAFLQQTAKQVDPEGVFQKLMPGGFKV</sequence>
<protein>
    <submittedName>
        <fullName evidence="6">Fad binding domain-containing</fullName>
    </submittedName>
</protein>
<accession>A0A9P8QI02</accession>
<dbReference type="Pfam" id="PF01565">
    <property type="entry name" value="FAD_binding_4"/>
    <property type="match status" value="1"/>
</dbReference>
<comment type="caution">
    <text evidence="6">The sequence shown here is derived from an EMBL/GenBank/DDBJ whole genome shotgun (WGS) entry which is preliminary data.</text>
</comment>
<dbReference type="InterPro" id="IPR016166">
    <property type="entry name" value="FAD-bd_PCMH"/>
</dbReference>